<gene>
    <name evidence="2" type="ORF">TR117328</name>
</gene>
<evidence type="ECO:0000256" key="1">
    <source>
        <dbReference type="SAM" id="SignalP"/>
    </source>
</evidence>
<sequence>MFTMLSRKRSQIKMEFLLMMALIKPLLTQLSNSLSESWFLYSKRLLSKCLRDFSNLCLAFTSPQSQNVNVGEVTGEGSAADSENLDGRCWILTYDGKYIALAEFFIVVP</sequence>
<dbReference type="EMBL" id="GEEE01003374">
    <property type="protein sequence ID" value="JAP59851.1"/>
    <property type="molecule type" value="Transcribed_RNA"/>
</dbReference>
<feature type="chain" id="PRO_5006866650" evidence="1">
    <location>
        <begin position="29"/>
        <end position="109"/>
    </location>
</feature>
<name>A0A0V0J227_SCHSO</name>
<evidence type="ECO:0000313" key="2">
    <source>
        <dbReference type="EMBL" id="JAP59851.1"/>
    </source>
</evidence>
<keyword evidence="1" id="KW-0732">Signal</keyword>
<protein>
    <submittedName>
        <fullName evidence="2">Uncharacterized protein</fullName>
    </submittedName>
</protein>
<dbReference type="AlphaFoldDB" id="A0A0V0J227"/>
<proteinExistence type="predicted"/>
<reference evidence="2" key="1">
    <citation type="submission" date="2016-01" db="EMBL/GenBank/DDBJ databases">
        <title>Reference transcriptome for the parasite Schistocephalus solidus: insights into the molecular evolution of parasitism.</title>
        <authorList>
            <person name="Hebert F.O."/>
            <person name="Grambauer S."/>
            <person name="Barber I."/>
            <person name="Landry C.R."/>
            <person name="Aubin-Horth N."/>
        </authorList>
    </citation>
    <scope>NUCLEOTIDE SEQUENCE</scope>
</reference>
<accession>A0A0V0J227</accession>
<organism evidence="2">
    <name type="scientific">Schistocephalus solidus</name>
    <name type="common">Tapeworm</name>
    <dbReference type="NCBI Taxonomy" id="70667"/>
    <lineage>
        <taxon>Eukaryota</taxon>
        <taxon>Metazoa</taxon>
        <taxon>Spiralia</taxon>
        <taxon>Lophotrochozoa</taxon>
        <taxon>Platyhelminthes</taxon>
        <taxon>Cestoda</taxon>
        <taxon>Eucestoda</taxon>
        <taxon>Diphyllobothriidea</taxon>
        <taxon>Diphyllobothriidae</taxon>
        <taxon>Schistocephalus</taxon>
    </lineage>
</organism>
<feature type="signal peptide" evidence="1">
    <location>
        <begin position="1"/>
        <end position="28"/>
    </location>
</feature>